<dbReference type="AlphaFoldDB" id="A0A165CCI9"/>
<evidence type="ECO:0000256" key="1">
    <source>
        <dbReference type="SAM" id="Phobius"/>
    </source>
</evidence>
<keyword evidence="1" id="KW-0472">Membrane</keyword>
<sequence length="117" mass="13313">MSQCLSFTFLRNMHVKLLSLLLRGISAAMLYYQVLVTCVPISSFTVFHGWTPPPPQIFRSHPFLVSQHPSGLCYARFHESDAYIYLHVSSHCLSCFLFTCSSLFSLALDLVWVAFDC</sequence>
<keyword evidence="1" id="KW-0812">Transmembrane</keyword>
<protein>
    <submittedName>
        <fullName evidence="2">Uncharacterized protein</fullName>
    </submittedName>
</protein>
<accession>A0A165CCI9</accession>
<dbReference type="GeneID" id="63819350"/>
<organism evidence="2 3">
    <name type="scientific">Laetiporus sulphureus 93-53</name>
    <dbReference type="NCBI Taxonomy" id="1314785"/>
    <lineage>
        <taxon>Eukaryota</taxon>
        <taxon>Fungi</taxon>
        <taxon>Dikarya</taxon>
        <taxon>Basidiomycota</taxon>
        <taxon>Agaricomycotina</taxon>
        <taxon>Agaricomycetes</taxon>
        <taxon>Polyporales</taxon>
        <taxon>Laetiporus</taxon>
    </lineage>
</organism>
<keyword evidence="1" id="KW-1133">Transmembrane helix</keyword>
<dbReference type="RefSeq" id="XP_040760304.1">
    <property type="nucleotide sequence ID" value="XM_040902319.1"/>
</dbReference>
<evidence type="ECO:0000313" key="3">
    <source>
        <dbReference type="Proteomes" id="UP000076871"/>
    </source>
</evidence>
<dbReference type="EMBL" id="KV427651">
    <property type="protein sequence ID" value="KZT02564.1"/>
    <property type="molecule type" value="Genomic_DNA"/>
</dbReference>
<dbReference type="InParanoid" id="A0A165CCI9"/>
<feature type="transmembrane region" description="Helical" evidence="1">
    <location>
        <begin position="20"/>
        <end position="47"/>
    </location>
</feature>
<reference evidence="2 3" key="1">
    <citation type="journal article" date="2016" name="Mol. Biol. Evol.">
        <title>Comparative Genomics of Early-Diverging Mushroom-Forming Fungi Provides Insights into the Origins of Lignocellulose Decay Capabilities.</title>
        <authorList>
            <person name="Nagy L.G."/>
            <person name="Riley R."/>
            <person name="Tritt A."/>
            <person name="Adam C."/>
            <person name="Daum C."/>
            <person name="Floudas D."/>
            <person name="Sun H."/>
            <person name="Yadav J.S."/>
            <person name="Pangilinan J."/>
            <person name="Larsson K.H."/>
            <person name="Matsuura K."/>
            <person name="Barry K."/>
            <person name="Labutti K."/>
            <person name="Kuo R."/>
            <person name="Ohm R.A."/>
            <person name="Bhattacharya S.S."/>
            <person name="Shirouzu T."/>
            <person name="Yoshinaga Y."/>
            <person name="Martin F.M."/>
            <person name="Grigoriev I.V."/>
            <person name="Hibbett D.S."/>
        </authorList>
    </citation>
    <scope>NUCLEOTIDE SEQUENCE [LARGE SCALE GENOMIC DNA]</scope>
    <source>
        <strain evidence="2 3">93-53</strain>
    </source>
</reference>
<feature type="transmembrane region" description="Helical" evidence="1">
    <location>
        <begin position="96"/>
        <end position="115"/>
    </location>
</feature>
<proteinExistence type="predicted"/>
<name>A0A165CCI9_9APHY</name>
<evidence type="ECO:0000313" key="2">
    <source>
        <dbReference type="EMBL" id="KZT02564.1"/>
    </source>
</evidence>
<dbReference type="Proteomes" id="UP000076871">
    <property type="component" value="Unassembled WGS sequence"/>
</dbReference>
<gene>
    <name evidence="2" type="ORF">LAESUDRAFT_403212</name>
</gene>
<keyword evidence="3" id="KW-1185">Reference proteome</keyword>